<accession>A0A1G9K671</accession>
<dbReference type="Pfam" id="PF00072">
    <property type="entry name" value="Response_reg"/>
    <property type="match status" value="1"/>
</dbReference>
<dbReference type="PROSITE" id="PS50930">
    <property type="entry name" value="HTH_LYTTR"/>
    <property type="match status" value="1"/>
</dbReference>
<dbReference type="SMART" id="SM00850">
    <property type="entry name" value="LytTR"/>
    <property type="match status" value="1"/>
</dbReference>
<feature type="domain" description="Response regulatory" evidence="2">
    <location>
        <begin position="2"/>
        <end position="113"/>
    </location>
</feature>
<dbReference type="PANTHER" id="PTHR37299:SF1">
    <property type="entry name" value="STAGE 0 SPORULATION PROTEIN A HOMOLOG"/>
    <property type="match status" value="1"/>
</dbReference>
<evidence type="ECO:0000259" key="2">
    <source>
        <dbReference type="PROSITE" id="PS50110"/>
    </source>
</evidence>
<dbReference type="InterPro" id="IPR001789">
    <property type="entry name" value="Sig_transdc_resp-reg_receiver"/>
</dbReference>
<sequence>MKYIIVDDEPLAREGILEYAGQIPELVHLESFNNAFSAARYLREKAADLVFLDINMPGMDGLEFARAVSSETLIIFTTAYSEYALESYELDAIDYLVKPIVRDRFHKAVQKALSYAELLGKNKEQPAGIEQVATDFVYIKADRKYFRIALEDILYIEGLKDYVVLHTSERKLVTALNIKTIYQQLPPAVFARISKSCVVNVKHIHSFDAHYVTIGDAVLSIGQAYRDSFFGGHVSGFLLSR</sequence>
<name>A0A1G9K671_9BACT</name>
<dbReference type="SMART" id="SM00448">
    <property type="entry name" value="REC"/>
    <property type="match status" value="1"/>
</dbReference>
<dbReference type="SUPFAM" id="SSF52172">
    <property type="entry name" value="CheY-like"/>
    <property type="match status" value="1"/>
</dbReference>
<feature type="domain" description="HTH LytTR-type" evidence="3">
    <location>
        <begin position="137"/>
        <end position="208"/>
    </location>
</feature>
<dbReference type="PROSITE" id="PS50110">
    <property type="entry name" value="RESPONSE_REGULATORY"/>
    <property type="match status" value="1"/>
</dbReference>
<dbReference type="Gene3D" id="3.40.50.2300">
    <property type="match status" value="1"/>
</dbReference>
<dbReference type="AlphaFoldDB" id="A0A1G9K671"/>
<organism evidence="4 5">
    <name type="scientific">Siphonobacter aquaeclarae</name>
    <dbReference type="NCBI Taxonomy" id="563176"/>
    <lineage>
        <taxon>Bacteria</taxon>
        <taxon>Pseudomonadati</taxon>
        <taxon>Bacteroidota</taxon>
        <taxon>Cytophagia</taxon>
        <taxon>Cytophagales</taxon>
        <taxon>Cytophagaceae</taxon>
        <taxon>Siphonobacter</taxon>
    </lineage>
</organism>
<dbReference type="OrthoDB" id="2168082at2"/>
<dbReference type="PANTHER" id="PTHR37299">
    <property type="entry name" value="TRANSCRIPTIONAL REGULATOR-RELATED"/>
    <property type="match status" value="1"/>
</dbReference>
<dbReference type="GO" id="GO:0000156">
    <property type="term" value="F:phosphorelay response regulator activity"/>
    <property type="evidence" value="ECO:0007669"/>
    <property type="project" value="InterPro"/>
</dbReference>
<protein>
    <submittedName>
        <fullName evidence="4">Two component transcriptional regulator, LytTR family</fullName>
    </submittedName>
</protein>
<dbReference type="GO" id="GO:0003677">
    <property type="term" value="F:DNA binding"/>
    <property type="evidence" value="ECO:0007669"/>
    <property type="project" value="InterPro"/>
</dbReference>
<dbReference type="InterPro" id="IPR046947">
    <property type="entry name" value="LytR-like"/>
</dbReference>
<dbReference type="Gene3D" id="2.40.50.1020">
    <property type="entry name" value="LytTr DNA-binding domain"/>
    <property type="match status" value="1"/>
</dbReference>
<dbReference type="Proteomes" id="UP000198901">
    <property type="component" value="Unassembled WGS sequence"/>
</dbReference>
<dbReference type="InterPro" id="IPR011006">
    <property type="entry name" value="CheY-like_superfamily"/>
</dbReference>
<proteinExistence type="predicted"/>
<keyword evidence="1" id="KW-0597">Phosphoprotein</keyword>
<dbReference type="RefSeq" id="WP_093198317.1">
    <property type="nucleotide sequence ID" value="NZ_FNGS01000002.1"/>
</dbReference>
<feature type="modified residue" description="4-aspartylphosphate" evidence="1">
    <location>
        <position position="53"/>
    </location>
</feature>
<evidence type="ECO:0000313" key="5">
    <source>
        <dbReference type="Proteomes" id="UP000198901"/>
    </source>
</evidence>
<dbReference type="InterPro" id="IPR007492">
    <property type="entry name" value="LytTR_DNA-bd_dom"/>
</dbReference>
<dbReference type="STRING" id="563176.SAMN04488090_0884"/>
<dbReference type="EMBL" id="FNGS01000002">
    <property type="protein sequence ID" value="SDL44865.1"/>
    <property type="molecule type" value="Genomic_DNA"/>
</dbReference>
<evidence type="ECO:0000259" key="3">
    <source>
        <dbReference type="PROSITE" id="PS50930"/>
    </source>
</evidence>
<reference evidence="4 5" key="1">
    <citation type="submission" date="2016-10" db="EMBL/GenBank/DDBJ databases">
        <authorList>
            <person name="de Groot N.N."/>
        </authorList>
    </citation>
    <scope>NUCLEOTIDE SEQUENCE [LARGE SCALE GENOMIC DNA]</scope>
    <source>
        <strain evidence="4 5">DSM 21668</strain>
    </source>
</reference>
<keyword evidence="5" id="KW-1185">Reference proteome</keyword>
<evidence type="ECO:0000256" key="1">
    <source>
        <dbReference type="PROSITE-ProRule" id="PRU00169"/>
    </source>
</evidence>
<evidence type="ECO:0000313" key="4">
    <source>
        <dbReference type="EMBL" id="SDL44865.1"/>
    </source>
</evidence>
<gene>
    <name evidence="4" type="ORF">SAMN04488090_0884</name>
</gene>
<dbReference type="Pfam" id="PF04397">
    <property type="entry name" value="LytTR"/>
    <property type="match status" value="1"/>
</dbReference>